<dbReference type="EMBL" id="QXFU01000674">
    <property type="protein sequence ID" value="KAE9024910.1"/>
    <property type="molecule type" value="Genomic_DNA"/>
</dbReference>
<protein>
    <submittedName>
        <fullName evidence="1">Uncharacterized protein</fullName>
    </submittedName>
</protein>
<sequence length="68" mass="7217">MVASGYQLKLLDYSSDSTLLLIVGPKATMAEHLRRMFAIEHGHGLPSPVPVVLAFEGGASSPGLVVKR</sequence>
<gene>
    <name evidence="1" type="ORF">PR002_g11331</name>
</gene>
<proteinExistence type="predicted"/>
<organism evidence="1 2">
    <name type="scientific">Phytophthora rubi</name>
    <dbReference type="NCBI Taxonomy" id="129364"/>
    <lineage>
        <taxon>Eukaryota</taxon>
        <taxon>Sar</taxon>
        <taxon>Stramenopiles</taxon>
        <taxon>Oomycota</taxon>
        <taxon>Peronosporomycetes</taxon>
        <taxon>Peronosporales</taxon>
        <taxon>Peronosporaceae</taxon>
        <taxon>Phytophthora</taxon>
    </lineage>
</organism>
<dbReference type="AlphaFoldDB" id="A0A6A3M3R0"/>
<reference evidence="1 2" key="1">
    <citation type="submission" date="2018-09" db="EMBL/GenBank/DDBJ databases">
        <title>Genomic investigation of the strawberry pathogen Phytophthora fragariae indicates pathogenicity is determined by transcriptional variation in three key races.</title>
        <authorList>
            <person name="Adams T.M."/>
            <person name="Armitage A.D."/>
            <person name="Sobczyk M.K."/>
            <person name="Bates H.J."/>
            <person name="Dunwell J.M."/>
            <person name="Nellist C.F."/>
            <person name="Harrison R.J."/>
        </authorList>
    </citation>
    <scope>NUCLEOTIDE SEQUENCE [LARGE SCALE GENOMIC DNA]</scope>
    <source>
        <strain evidence="1 2">SCRP324</strain>
    </source>
</reference>
<dbReference type="Proteomes" id="UP000435112">
    <property type="component" value="Unassembled WGS sequence"/>
</dbReference>
<evidence type="ECO:0000313" key="2">
    <source>
        <dbReference type="Proteomes" id="UP000435112"/>
    </source>
</evidence>
<evidence type="ECO:0000313" key="1">
    <source>
        <dbReference type="EMBL" id="KAE9024910.1"/>
    </source>
</evidence>
<comment type="caution">
    <text evidence="1">The sequence shown here is derived from an EMBL/GenBank/DDBJ whole genome shotgun (WGS) entry which is preliminary data.</text>
</comment>
<name>A0A6A3M3R0_9STRA</name>
<accession>A0A6A3M3R0</accession>